<dbReference type="OrthoDB" id="4897863at2759"/>
<proteinExistence type="predicted"/>
<keyword evidence="3" id="KW-1185">Reference proteome</keyword>
<evidence type="ECO:0000313" key="2">
    <source>
        <dbReference type="EMBL" id="RFU79767.1"/>
    </source>
</evidence>
<protein>
    <submittedName>
        <fullName evidence="2">Methyltransferase</fullName>
    </submittedName>
</protein>
<evidence type="ECO:0000256" key="1">
    <source>
        <dbReference type="SAM" id="MobiDB-lite"/>
    </source>
</evidence>
<sequence length="127" mass="13980">MASLDWDDPLRNLGPITEHPAPNSPISDEPSSALSDLEGFESIRERAERLLSVYRPISPDDRTVEILKIFLAHLPKEGQTALLSDIIAIGNNEADLRTLRSHLVDAILKPSKSSITPQTVQLLTSCQ</sequence>
<dbReference type="AlphaFoldDB" id="A0A395NVC1"/>
<reference evidence="2 3" key="1">
    <citation type="journal article" date="2018" name="PLoS Pathog.">
        <title>Evolution of structural diversity of trichothecenes, a family of toxins produced by plant pathogenic and entomopathogenic fungi.</title>
        <authorList>
            <person name="Proctor R.H."/>
            <person name="McCormick S.P."/>
            <person name="Kim H.S."/>
            <person name="Cardoza R.E."/>
            <person name="Stanley A.M."/>
            <person name="Lindo L."/>
            <person name="Kelly A."/>
            <person name="Brown D.W."/>
            <person name="Lee T."/>
            <person name="Vaughan M.M."/>
            <person name="Alexander N.J."/>
            <person name="Busman M."/>
            <person name="Gutierrez S."/>
        </authorList>
    </citation>
    <scope>NUCLEOTIDE SEQUENCE [LARGE SCALE GENOMIC DNA]</scope>
    <source>
        <strain evidence="2 3">IBT 40837</strain>
    </source>
</reference>
<keyword evidence="2" id="KW-0489">Methyltransferase</keyword>
<evidence type="ECO:0000313" key="3">
    <source>
        <dbReference type="Proteomes" id="UP000266272"/>
    </source>
</evidence>
<keyword evidence="2" id="KW-0808">Transferase</keyword>
<feature type="region of interest" description="Disordered" evidence="1">
    <location>
        <begin position="1"/>
        <end position="35"/>
    </location>
</feature>
<dbReference type="GO" id="GO:0032259">
    <property type="term" value="P:methylation"/>
    <property type="evidence" value="ECO:0007669"/>
    <property type="project" value="UniProtKB-KW"/>
</dbReference>
<dbReference type="GO" id="GO:0008168">
    <property type="term" value="F:methyltransferase activity"/>
    <property type="evidence" value="ECO:0007669"/>
    <property type="project" value="UniProtKB-KW"/>
</dbReference>
<name>A0A395NVC1_TRIAR</name>
<organism evidence="2 3">
    <name type="scientific">Trichoderma arundinaceum</name>
    <dbReference type="NCBI Taxonomy" id="490622"/>
    <lineage>
        <taxon>Eukaryota</taxon>
        <taxon>Fungi</taxon>
        <taxon>Dikarya</taxon>
        <taxon>Ascomycota</taxon>
        <taxon>Pezizomycotina</taxon>
        <taxon>Sordariomycetes</taxon>
        <taxon>Hypocreomycetidae</taxon>
        <taxon>Hypocreales</taxon>
        <taxon>Hypocreaceae</taxon>
        <taxon>Trichoderma</taxon>
    </lineage>
</organism>
<accession>A0A395NVC1</accession>
<gene>
    <name evidence="2" type="ORF">TARUN_2448</name>
</gene>
<comment type="caution">
    <text evidence="2">The sequence shown here is derived from an EMBL/GenBank/DDBJ whole genome shotgun (WGS) entry which is preliminary data.</text>
</comment>
<dbReference type="EMBL" id="PXOA01000139">
    <property type="protein sequence ID" value="RFU79767.1"/>
    <property type="molecule type" value="Genomic_DNA"/>
</dbReference>
<feature type="compositionally biased region" description="Polar residues" evidence="1">
    <location>
        <begin position="24"/>
        <end position="34"/>
    </location>
</feature>
<dbReference type="Proteomes" id="UP000266272">
    <property type="component" value="Unassembled WGS sequence"/>
</dbReference>